<evidence type="ECO:0000256" key="3">
    <source>
        <dbReference type="ARBA" id="ARBA00022448"/>
    </source>
</evidence>
<dbReference type="GO" id="GO:0012505">
    <property type="term" value="C:endomembrane system"/>
    <property type="evidence" value="ECO:0007669"/>
    <property type="project" value="UniProtKB-SubCell"/>
</dbReference>
<keyword evidence="6 9" id="KW-1133">Transmembrane helix</keyword>
<dbReference type="PIRSF" id="PIRSF004557">
    <property type="entry name" value="SecY"/>
    <property type="match status" value="1"/>
</dbReference>
<evidence type="ECO:0000256" key="5">
    <source>
        <dbReference type="ARBA" id="ARBA00022927"/>
    </source>
</evidence>
<evidence type="ECO:0000313" key="11">
    <source>
        <dbReference type="EMBL" id="KKN38818.1"/>
    </source>
</evidence>
<evidence type="ECO:0000256" key="1">
    <source>
        <dbReference type="ARBA" id="ARBA00004127"/>
    </source>
</evidence>
<keyword evidence="3" id="KW-0813">Transport</keyword>
<feature type="transmembrane region" description="Helical" evidence="9">
    <location>
        <begin position="371"/>
        <end position="390"/>
    </location>
</feature>
<proteinExistence type="inferred from homology"/>
<evidence type="ECO:0000259" key="10">
    <source>
        <dbReference type="Pfam" id="PF10559"/>
    </source>
</evidence>
<feature type="transmembrane region" description="Helical" evidence="9">
    <location>
        <begin position="428"/>
        <end position="446"/>
    </location>
</feature>
<organism evidence="11">
    <name type="scientific">marine sediment metagenome</name>
    <dbReference type="NCBI Taxonomy" id="412755"/>
    <lineage>
        <taxon>unclassified sequences</taxon>
        <taxon>metagenomes</taxon>
        <taxon>ecological metagenomes</taxon>
    </lineage>
</organism>
<feature type="transmembrane region" description="Helical" evidence="9">
    <location>
        <begin position="171"/>
        <end position="192"/>
    </location>
</feature>
<evidence type="ECO:0000256" key="2">
    <source>
        <dbReference type="ARBA" id="ARBA00005751"/>
    </source>
</evidence>
<keyword evidence="7" id="KW-0811">Translocation</keyword>
<evidence type="ECO:0000256" key="9">
    <source>
        <dbReference type="SAM" id="Phobius"/>
    </source>
</evidence>
<keyword evidence="4 9" id="KW-0812">Transmembrane</keyword>
<dbReference type="AlphaFoldDB" id="A0A0F9TBD9"/>
<feature type="transmembrane region" description="Helical" evidence="9">
    <location>
        <begin position="144"/>
        <end position="164"/>
    </location>
</feature>
<keyword evidence="5" id="KW-0653">Protein transport</keyword>
<dbReference type="InterPro" id="IPR002208">
    <property type="entry name" value="SecY/SEC61-alpha"/>
</dbReference>
<feature type="domain" description="Translocon Sec61/SecY plug" evidence="10">
    <location>
        <begin position="40"/>
        <end position="74"/>
    </location>
</feature>
<dbReference type="InterPro" id="IPR019561">
    <property type="entry name" value="Translocon_Sec61/SecY_plug_dom"/>
</dbReference>
<comment type="caution">
    <text evidence="11">The sequence shown here is derived from an EMBL/GenBank/DDBJ whole genome shotgun (WGS) entry which is preliminary data.</text>
</comment>
<evidence type="ECO:0000256" key="4">
    <source>
        <dbReference type="ARBA" id="ARBA00022692"/>
    </source>
</evidence>
<dbReference type="NCBIfam" id="NF006341">
    <property type="entry name" value="PRK08568.1-5"/>
    <property type="match status" value="1"/>
</dbReference>
<sequence length="492" mass="53677">MAGKFLKFFTPFVKVMPEIKNPQREVSFKEKFIWTGVVLIIYMIMSNIRLYGVEIGETTDYFYWLRVILASQRGTLTELGIGPIVTSGLIMQLLLGSRIINVNMSDPYDRALFSGSQKVLAVFLTIFNSVAYLLGGAFGKNLGISDALFIFAQLVSAGVVIILMDELLQKGWGLGSGVSLFIAAGVAGQIFWNSFSFIGAPGDDQIPRGIVIAIFSVTFDNNADTNLADIFVRQQLPSILGIITTIIIFVIVIWFESTRVEIPLTYRGYRGYKGKYPMKLLYVSNIPVILVNALYANLLFFGQLIAGPGSGLRASNGGIIPDFWVNIIGVFRQQESGGAGGGGQLIPSGGLIWLLTPPLGLNDLITFPLRALLYLVIFIFLCIMLGRVWVEVSGLSPRDIAGQILDSQMAVPGFRSSEKILERILKRYIPTLVILNGVLIAVLSFFADSLGALTSGTGLLITIGIIHQYAETISKELAASQYPGLRGMLGMD</sequence>
<comment type="similarity">
    <text evidence="2">Belongs to the SecY/SEC61-alpha family.</text>
</comment>
<accession>A0A0F9TBD9</accession>
<feature type="transmembrane region" description="Helical" evidence="9">
    <location>
        <begin position="32"/>
        <end position="52"/>
    </location>
</feature>
<protein>
    <recommendedName>
        <fullName evidence="10">Translocon Sec61/SecY plug domain-containing protein</fullName>
    </recommendedName>
</protein>
<dbReference type="Gene3D" id="1.10.3370.10">
    <property type="entry name" value="SecY subunit domain"/>
    <property type="match status" value="1"/>
</dbReference>
<evidence type="ECO:0000256" key="8">
    <source>
        <dbReference type="ARBA" id="ARBA00023136"/>
    </source>
</evidence>
<dbReference type="SUPFAM" id="SSF103491">
    <property type="entry name" value="Preprotein translocase SecY subunit"/>
    <property type="match status" value="1"/>
</dbReference>
<dbReference type="PANTHER" id="PTHR10906">
    <property type="entry name" value="SECY/SEC61-ALPHA FAMILY MEMBER"/>
    <property type="match status" value="1"/>
</dbReference>
<dbReference type="EMBL" id="LAZR01001801">
    <property type="protein sequence ID" value="KKN38818.1"/>
    <property type="molecule type" value="Genomic_DNA"/>
</dbReference>
<dbReference type="NCBIfam" id="TIGR00967">
    <property type="entry name" value="3a0501s007"/>
    <property type="match status" value="1"/>
</dbReference>
<keyword evidence="8 9" id="KW-0472">Membrane</keyword>
<dbReference type="InterPro" id="IPR030659">
    <property type="entry name" value="SecY_CS"/>
</dbReference>
<evidence type="ECO:0000256" key="6">
    <source>
        <dbReference type="ARBA" id="ARBA00022989"/>
    </source>
</evidence>
<dbReference type="InterPro" id="IPR023201">
    <property type="entry name" value="SecY_dom_sf"/>
</dbReference>
<feature type="transmembrane region" description="Helical" evidence="9">
    <location>
        <begin position="236"/>
        <end position="255"/>
    </location>
</feature>
<feature type="transmembrane region" description="Helical" evidence="9">
    <location>
        <begin position="280"/>
        <end position="306"/>
    </location>
</feature>
<dbReference type="Pfam" id="PF00344">
    <property type="entry name" value="SecY"/>
    <property type="match status" value="1"/>
</dbReference>
<feature type="transmembrane region" description="Helical" evidence="9">
    <location>
        <begin position="79"/>
        <end position="99"/>
    </location>
</feature>
<reference evidence="11" key="1">
    <citation type="journal article" date="2015" name="Nature">
        <title>Complex archaea that bridge the gap between prokaryotes and eukaryotes.</title>
        <authorList>
            <person name="Spang A."/>
            <person name="Saw J.H."/>
            <person name="Jorgensen S.L."/>
            <person name="Zaremba-Niedzwiedzka K."/>
            <person name="Martijn J."/>
            <person name="Lind A.E."/>
            <person name="van Eijk R."/>
            <person name="Schleper C."/>
            <person name="Guy L."/>
            <person name="Ettema T.J."/>
        </authorList>
    </citation>
    <scope>NUCLEOTIDE SEQUENCE</scope>
</reference>
<dbReference type="Pfam" id="PF10559">
    <property type="entry name" value="Plug_translocon"/>
    <property type="match status" value="1"/>
</dbReference>
<dbReference type="GO" id="GO:0015031">
    <property type="term" value="P:protein transport"/>
    <property type="evidence" value="ECO:0007669"/>
    <property type="project" value="UniProtKB-KW"/>
</dbReference>
<name>A0A0F9TBD9_9ZZZZ</name>
<evidence type="ECO:0000256" key="7">
    <source>
        <dbReference type="ARBA" id="ARBA00023010"/>
    </source>
</evidence>
<feature type="transmembrane region" description="Helical" evidence="9">
    <location>
        <begin position="119"/>
        <end position="138"/>
    </location>
</feature>
<dbReference type="GO" id="GO:0016020">
    <property type="term" value="C:membrane"/>
    <property type="evidence" value="ECO:0007669"/>
    <property type="project" value="InterPro"/>
</dbReference>
<gene>
    <name evidence="11" type="ORF">LCGC14_0749590</name>
</gene>
<dbReference type="PROSITE" id="PS00756">
    <property type="entry name" value="SECY_2"/>
    <property type="match status" value="1"/>
</dbReference>
<comment type="subcellular location">
    <subcellularLocation>
        <location evidence="1">Endomembrane system</location>
        <topology evidence="1">Multi-pass membrane protein</topology>
    </subcellularLocation>
</comment>